<proteinExistence type="inferred from homology"/>
<organism evidence="5">
    <name type="scientific">Neisseria gonorrhoeae</name>
    <dbReference type="NCBI Taxonomy" id="485"/>
    <lineage>
        <taxon>Bacteria</taxon>
        <taxon>Pseudomonadati</taxon>
        <taxon>Pseudomonadota</taxon>
        <taxon>Betaproteobacteria</taxon>
        <taxon>Neisseriales</taxon>
        <taxon>Neisseriaceae</taxon>
        <taxon>Neisseria</taxon>
    </lineage>
</organism>
<comment type="similarity">
    <text evidence="1 3">Belongs to the Glu/Leu/Phe/Val dehydrogenases family.</text>
</comment>
<evidence type="ECO:0000313" key="5">
    <source>
        <dbReference type="EMBL" id="SUA20952.1"/>
    </source>
</evidence>
<name>A0A378VX52_NEIGO</name>
<evidence type="ECO:0000256" key="2">
    <source>
        <dbReference type="ARBA" id="ARBA00023002"/>
    </source>
</evidence>
<dbReference type="InterPro" id="IPR036291">
    <property type="entry name" value="NAD(P)-bd_dom_sf"/>
</dbReference>
<dbReference type="PANTHER" id="PTHR11606:SF13">
    <property type="entry name" value="GLUTAMATE DEHYDROGENASE 1, MITOCHONDRIAL"/>
    <property type="match status" value="1"/>
</dbReference>
<sequence length="270" mass="29784">MNTNGKIMSWMVDAYENVVKHSAPGVFTGKPVEFGGSLARTEATGYGVNLAAVQALEKLGKDVKGATYAIQGFGNVGYHTGYYAHQSGAKVVTVSTVDVAIYNENGLDMEALFKEFQEKGFITNKAGYGKEITNAELLALDMDVLAPCALENQLTSENAGKVRAKIVVEGANGPTTPEADVILHQNGVLVVPDILANCGGVVVSYFEWVQNLQGYYWEFDEVQEKEIVVLRRAFRDIWNLAQEYDVDLRTASYMMSIRRVEKAMKLRGWY</sequence>
<dbReference type="GO" id="GO:0004352">
    <property type="term" value="F:glutamate dehydrogenase (NAD+) activity"/>
    <property type="evidence" value="ECO:0007669"/>
    <property type="project" value="UniProtKB-EC"/>
</dbReference>
<evidence type="ECO:0000256" key="1">
    <source>
        <dbReference type="ARBA" id="ARBA00006382"/>
    </source>
</evidence>
<reference evidence="5" key="1">
    <citation type="submission" date="2018-06" db="EMBL/GenBank/DDBJ databases">
        <authorList>
            <consortium name="Pathogen Informatics"/>
            <person name="Doyle S."/>
        </authorList>
    </citation>
    <scope>NUCLEOTIDE SEQUENCE [LARGE SCALE GENOMIC DNA]</scope>
    <source>
        <strain evidence="5">NCTC11421</strain>
    </source>
</reference>
<dbReference type="Pfam" id="PF00208">
    <property type="entry name" value="ELFV_dehydrog"/>
    <property type="match status" value="1"/>
</dbReference>
<dbReference type="SMART" id="SM00839">
    <property type="entry name" value="ELFV_dehydrog"/>
    <property type="match status" value="1"/>
</dbReference>
<dbReference type="PANTHER" id="PTHR11606">
    <property type="entry name" value="GLUTAMATE DEHYDROGENASE"/>
    <property type="match status" value="1"/>
</dbReference>
<dbReference type="InterPro" id="IPR033922">
    <property type="entry name" value="NAD_bind_Glu_DH"/>
</dbReference>
<dbReference type="EMBL" id="UGRI01000001">
    <property type="protein sequence ID" value="SUA20952.1"/>
    <property type="molecule type" value="Genomic_DNA"/>
</dbReference>
<dbReference type="SUPFAM" id="SSF53223">
    <property type="entry name" value="Aminoacid dehydrogenase-like, N-terminal domain"/>
    <property type="match status" value="1"/>
</dbReference>
<dbReference type="GO" id="GO:0006538">
    <property type="term" value="P:L-glutamate catabolic process"/>
    <property type="evidence" value="ECO:0007669"/>
    <property type="project" value="TreeGrafter"/>
</dbReference>
<gene>
    <name evidence="5" type="primary">gdhA_3</name>
    <name evidence="5" type="ORF">NCTC11421_01057</name>
</gene>
<dbReference type="EC" id="1.4.1.3" evidence="5"/>
<keyword evidence="2 3" id="KW-0560">Oxidoreductase</keyword>
<dbReference type="SUPFAM" id="SSF51735">
    <property type="entry name" value="NAD(P)-binding Rossmann-fold domains"/>
    <property type="match status" value="1"/>
</dbReference>
<evidence type="ECO:0000256" key="3">
    <source>
        <dbReference type="RuleBase" id="RU004417"/>
    </source>
</evidence>
<dbReference type="AlphaFoldDB" id="A0A378VX52"/>
<evidence type="ECO:0000259" key="4">
    <source>
        <dbReference type="SMART" id="SM00839"/>
    </source>
</evidence>
<dbReference type="InterPro" id="IPR006096">
    <property type="entry name" value="Glu/Leu/Phe/Val/Trp_DH_C"/>
</dbReference>
<dbReference type="InterPro" id="IPR046346">
    <property type="entry name" value="Aminoacid_DH-like_N_sf"/>
</dbReference>
<dbReference type="EC" id="1.4.1.2" evidence="5"/>
<dbReference type="Gene3D" id="3.40.50.720">
    <property type="entry name" value="NAD(P)-binding Rossmann-like Domain"/>
    <property type="match status" value="1"/>
</dbReference>
<dbReference type="InterPro" id="IPR006095">
    <property type="entry name" value="Glu/Leu/Phe/Val/Trp_DH"/>
</dbReference>
<dbReference type="PRINTS" id="PR00082">
    <property type="entry name" value="GLFDHDRGNASE"/>
</dbReference>
<dbReference type="CDD" id="cd01076">
    <property type="entry name" value="NAD_bind_1_Glu_DH"/>
    <property type="match status" value="1"/>
</dbReference>
<protein>
    <submittedName>
        <fullName evidence="5">Glutamate dehydrogenase</fullName>
        <ecNumber evidence="5">1.4.1.2</ecNumber>
        <ecNumber evidence="5">1.4.1.3</ecNumber>
    </submittedName>
</protein>
<dbReference type="Gene3D" id="3.40.50.10860">
    <property type="entry name" value="Leucine Dehydrogenase, chain A, domain 1"/>
    <property type="match status" value="1"/>
</dbReference>
<feature type="domain" description="Glutamate/phenylalanine/leucine/valine/L-tryptophan dehydrogenase C-terminal" evidence="4">
    <location>
        <begin position="37"/>
        <end position="268"/>
    </location>
</feature>
<accession>A0A378VX52</accession>